<dbReference type="AlphaFoldDB" id="A0A4R5QH99"/>
<protein>
    <submittedName>
        <fullName evidence="1">Putative baseplate assembly protein</fullName>
    </submittedName>
</protein>
<proteinExistence type="predicted"/>
<name>A0A4R5QH99_9PROT</name>
<dbReference type="RefSeq" id="WP_133289089.1">
    <property type="nucleotide sequence ID" value="NZ_SMSJ01000014.1"/>
</dbReference>
<evidence type="ECO:0000313" key="1">
    <source>
        <dbReference type="EMBL" id="TDH62149.1"/>
    </source>
</evidence>
<sequence length="781" mass="82937">MSERCSVPTRRAALRRSGLNGLDEVEPIEGGRALLVRFFHDAPEGLAPRHLAITGGIAVRGIRVVDVRRVPAEDPDRLILAAVAVDRRGDASTYTLHLQGLDGIDPRHASAPFVFFPDAAEDEDCRAAPPAVAALPPPPPLDYLAKDYAGFRRLMLDRLAVTLPAWQDRHAPDLGVTLVEMLAAVADRLSYYQDAVATEAYLGTARRRVSVRRHLRLIDYALHEGCNARALVQVEPPDAVAELDPATLVFLQGEGAAATEFRPVTSAAPIRLCRARGQMAVHCWGDTACVLPAGATAATLVDTAPPEAPPLQPGDFLLFEVLGPGDTPDPDPRRHHPVRLTAVRPSEDPLCKRALLEVEWSAEDALPADFPLDSAKADLAKGSATTAVRGNLVLVGAGTRVMDGDAARIVPAIGPGRRRGIALARPGLAFAEPAGAADAAVRLLDWRTPGQAVPLIDRLRSWSRDPHVPPTGWTIRPDLIGSGAEDAHATVEVDDEGIAHLRFGDGVCGRDPAGEAFEIVYRVGNGPSGNVGADTITRLRIAAPGRLEDWPVRNPMPARGGTAPEPLEQARLLAPQALRGVPVRAVIAADYAALAARLDPAVQRAACRLVPSGGRQIARVAIDPLGGAEATPALCARVAAALDAVRRIGHDVQVVPAIVVPLRLVLRVELEDGYVRGHVRAAVRAALGTGVLPDGRLAAFHPDRLSFGAPLRTSVLVALVQALDGVRAVHILEFGRQFDAERGRTAAGVLAMAWNEIALLENDPLRPDRGRLVLRLAGGVA</sequence>
<dbReference type="InterPro" id="IPR011749">
    <property type="entry name" value="CHP02243"/>
</dbReference>
<dbReference type="NCBIfam" id="TIGR02243">
    <property type="entry name" value="putative baseplate assembly protein"/>
    <property type="match status" value="1"/>
</dbReference>
<evidence type="ECO:0000313" key="2">
    <source>
        <dbReference type="Proteomes" id="UP000295096"/>
    </source>
</evidence>
<organism evidence="1 2">
    <name type="scientific">Dankookia rubra</name>
    <dbReference type="NCBI Taxonomy" id="1442381"/>
    <lineage>
        <taxon>Bacteria</taxon>
        <taxon>Pseudomonadati</taxon>
        <taxon>Pseudomonadota</taxon>
        <taxon>Alphaproteobacteria</taxon>
        <taxon>Acetobacterales</taxon>
        <taxon>Roseomonadaceae</taxon>
        <taxon>Dankookia</taxon>
    </lineage>
</organism>
<gene>
    <name evidence="1" type="ORF">E2C06_13330</name>
</gene>
<dbReference type="Proteomes" id="UP000295096">
    <property type="component" value="Unassembled WGS sequence"/>
</dbReference>
<reference evidence="1 2" key="1">
    <citation type="journal article" date="2016" name="J. Microbiol.">
        <title>Dankookia rubra gen. nov., sp. nov., an alphaproteobacterium isolated from sediment of a shallow stream.</title>
        <authorList>
            <person name="Kim W.H."/>
            <person name="Kim D.H."/>
            <person name="Kang K."/>
            <person name="Ahn T.Y."/>
        </authorList>
    </citation>
    <scope>NUCLEOTIDE SEQUENCE [LARGE SCALE GENOMIC DNA]</scope>
    <source>
        <strain evidence="1 2">JCM30602</strain>
    </source>
</reference>
<comment type="caution">
    <text evidence="1">The sequence shown here is derived from an EMBL/GenBank/DDBJ whole genome shotgun (WGS) entry which is preliminary data.</text>
</comment>
<accession>A0A4R5QH99</accession>
<keyword evidence="2" id="KW-1185">Reference proteome</keyword>
<dbReference type="EMBL" id="SMSJ01000014">
    <property type="protein sequence ID" value="TDH62149.1"/>
    <property type="molecule type" value="Genomic_DNA"/>
</dbReference>
<dbReference type="OrthoDB" id="9796131at2"/>